<protein>
    <submittedName>
        <fullName evidence="3">Uncharacterized protein</fullName>
    </submittedName>
</protein>
<evidence type="ECO:0000313" key="2">
    <source>
        <dbReference type="Proteomes" id="UP000887560"/>
    </source>
</evidence>
<dbReference type="AlphaFoldDB" id="A0A915P4M7"/>
<evidence type="ECO:0000313" key="3">
    <source>
        <dbReference type="WBParaSite" id="scf7180000422452.g9003"/>
    </source>
</evidence>
<evidence type="ECO:0000256" key="1">
    <source>
        <dbReference type="SAM" id="MobiDB-lite"/>
    </source>
</evidence>
<feature type="compositionally biased region" description="Polar residues" evidence="1">
    <location>
        <begin position="300"/>
        <end position="309"/>
    </location>
</feature>
<reference evidence="3" key="1">
    <citation type="submission" date="2022-11" db="UniProtKB">
        <authorList>
            <consortium name="WormBaseParasite"/>
        </authorList>
    </citation>
    <scope>IDENTIFICATION</scope>
</reference>
<feature type="region of interest" description="Disordered" evidence="1">
    <location>
        <begin position="254"/>
        <end position="317"/>
    </location>
</feature>
<feature type="compositionally biased region" description="Basic and acidic residues" evidence="1">
    <location>
        <begin position="261"/>
        <end position="275"/>
    </location>
</feature>
<name>A0A915P4M7_9BILA</name>
<dbReference type="Proteomes" id="UP000887560">
    <property type="component" value="Unplaced"/>
</dbReference>
<proteinExistence type="predicted"/>
<feature type="compositionally biased region" description="Basic and acidic residues" evidence="1">
    <location>
        <begin position="284"/>
        <end position="295"/>
    </location>
</feature>
<sequence>MQYQASLYARSKVCPNDQYSVMLLGTHINEWLNCDPAIFSHNFVNTYYINFYDPPNKPYCKLRASPLEIADIFEDKLSDIEKDVDQFMKIVFADSEGIAIHGGWIGNKSGFQILSSSNKKEMEKGQRREHALVKPPKYPKVNLMAHQSAVMPYSTFHSTGENSTMSFGSTQKKIDVDSLPAPHELVFNNQIKLYENALTWTKIKQMINISGNANGINIASQQINEQFHQRPHQQNNNPQQQRVLESVPQIDDGAHASSIQDKGKRIVESDTEPPRKRVRNTYENPRKGVVIEKGDGSGSEAMNSQSLPRNSERNQDR</sequence>
<organism evidence="2 3">
    <name type="scientific">Meloidogyne floridensis</name>
    <dbReference type="NCBI Taxonomy" id="298350"/>
    <lineage>
        <taxon>Eukaryota</taxon>
        <taxon>Metazoa</taxon>
        <taxon>Ecdysozoa</taxon>
        <taxon>Nematoda</taxon>
        <taxon>Chromadorea</taxon>
        <taxon>Rhabditida</taxon>
        <taxon>Tylenchina</taxon>
        <taxon>Tylenchomorpha</taxon>
        <taxon>Tylenchoidea</taxon>
        <taxon>Meloidogynidae</taxon>
        <taxon>Meloidogyninae</taxon>
        <taxon>Meloidogyne</taxon>
    </lineage>
</organism>
<dbReference type="WBParaSite" id="scf7180000422452.g9003">
    <property type="protein sequence ID" value="scf7180000422452.g9003"/>
    <property type="gene ID" value="scf7180000422452.g9003"/>
</dbReference>
<accession>A0A915P4M7</accession>
<keyword evidence="2" id="KW-1185">Reference proteome</keyword>